<dbReference type="Gene3D" id="3.30.420.40">
    <property type="match status" value="2"/>
</dbReference>
<dbReference type="InterPro" id="IPR018484">
    <property type="entry name" value="FGGY_N"/>
</dbReference>
<dbReference type="InterPro" id="IPR018485">
    <property type="entry name" value="FGGY_C"/>
</dbReference>
<dbReference type="Pfam" id="PF02782">
    <property type="entry name" value="FGGY_C"/>
    <property type="match status" value="1"/>
</dbReference>
<keyword evidence="6" id="KW-0684">Rhamnose metabolism</keyword>
<keyword evidence="5" id="KW-0067">ATP-binding</keyword>
<keyword evidence="3" id="KW-0547">Nucleotide-binding</keyword>
<dbReference type="AlphaFoldDB" id="A0AAW9W9V0"/>
<evidence type="ECO:0000259" key="8">
    <source>
        <dbReference type="Pfam" id="PF02782"/>
    </source>
</evidence>
<evidence type="ECO:0000259" key="7">
    <source>
        <dbReference type="Pfam" id="PF00370"/>
    </source>
</evidence>
<name>A0AAW9W9V0_9FIRM</name>
<dbReference type="PIRSF" id="PIRSF000538">
    <property type="entry name" value="GlpK"/>
    <property type="match status" value="1"/>
</dbReference>
<keyword evidence="4" id="KW-0418">Kinase</keyword>
<dbReference type="SUPFAM" id="SSF53067">
    <property type="entry name" value="Actin-like ATPase domain"/>
    <property type="match status" value="2"/>
</dbReference>
<accession>A0AAW9W9V0</accession>
<organism evidence="9 10">
    <name type="scientific">Hungatella hathewayi</name>
    <dbReference type="NCBI Taxonomy" id="154046"/>
    <lineage>
        <taxon>Bacteria</taxon>
        <taxon>Bacillati</taxon>
        <taxon>Bacillota</taxon>
        <taxon>Clostridia</taxon>
        <taxon>Lachnospirales</taxon>
        <taxon>Lachnospiraceae</taxon>
        <taxon>Hungatella</taxon>
    </lineage>
</organism>
<dbReference type="PANTHER" id="PTHR43095:SF5">
    <property type="entry name" value="XYLULOSE KINASE"/>
    <property type="match status" value="1"/>
</dbReference>
<keyword evidence="2" id="KW-0808">Transferase</keyword>
<sequence length="488" mass="53823">MSRKQVLAVDYGASGGRVMLGGFDGTSFTISELHRFSNDPVILGDTMYWDVLRLFFEMKQGIVKSKTHGEISGIGVDTWGVDFGLLDRKGNLLDNPVHYRDGRTAGMMDETFKIVGRDRLYEETGNQFMEINTLFQLMAVKAGRPELLERTDSLLLMPDLFQYFLSGTKISEKSIASTTQMMDMRQGRWASGLLETLGLRAGMMRDILPGAVKTGSLRPGLRKELGVPAVDVIAVAGHDTESAMAAVPARGEDFLFISCGTWGLLGTELKEPVIDERSRRFNITNEAGLEGKYAFLKNIIGLWLIQESRRQWIREGKEYGFGELEAMAVGQEPLKCLINPDAPEFVPAGDIPERIREFCRRTGQPVPQTEGEIVCCIDQSLALAYRKAMDEIKACTGKQYPVIHLIGGGAQSGLLCQMTANACGLPVVAGPVEATVYGNAMAQFLALGELGSLAQARNALADTLDLIVYEPHDKALWEEAYERYKEIL</sequence>
<dbReference type="GO" id="GO:0019301">
    <property type="term" value="P:rhamnose catabolic process"/>
    <property type="evidence" value="ECO:0007669"/>
    <property type="project" value="InterPro"/>
</dbReference>
<evidence type="ECO:0000256" key="5">
    <source>
        <dbReference type="ARBA" id="ARBA00022840"/>
    </source>
</evidence>
<comment type="similarity">
    <text evidence="1">Belongs to the FGGY kinase family.</text>
</comment>
<dbReference type="InterPro" id="IPR013449">
    <property type="entry name" value="Rhamnulokinase"/>
</dbReference>
<gene>
    <name evidence="9" type="ORF">GNE07_02550</name>
</gene>
<reference evidence="9 10" key="1">
    <citation type="submission" date="2019-09" db="EMBL/GenBank/DDBJ databases">
        <title>Draft genome sequencing of Hungatella hathewayi 123Y-2.</title>
        <authorList>
            <person name="Lv Q."/>
            <person name="Li S."/>
        </authorList>
    </citation>
    <scope>NUCLEOTIDE SEQUENCE [LARGE SCALE GENOMIC DNA]</scope>
    <source>
        <strain evidence="9 10">123Y-2</strain>
    </source>
</reference>
<dbReference type="GO" id="GO:0008993">
    <property type="term" value="F:rhamnulokinase activity"/>
    <property type="evidence" value="ECO:0007669"/>
    <property type="project" value="InterPro"/>
</dbReference>
<dbReference type="CDD" id="cd07771">
    <property type="entry name" value="ASKHA_NBD_FGGY_RhaB-like"/>
    <property type="match status" value="1"/>
</dbReference>
<proteinExistence type="inferred from homology"/>
<dbReference type="GO" id="GO:0005524">
    <property type="term" value="F:ATP binding"/>
    <property type="evidence" value="ECO:0007669"/>
    <property type="project" value="UniProtKB-KW"/>
</dbReference>
<comment type="caution">
    <text evidence="9">The sequence shown here is derived from an EMBL/GenBank/DDBJ whole genome shotgun (WGS) entry which is preliminary data.</text>
</comment>
<evidence type="ECO:0000256" key="6">
    <source>
        <dbReference type="ARBA" id="ARBA00023308"/>
    </source>
</evidence>
<evidence type="ECO:0000313" key="10">
    <source>
        <dbReference type="Proteomes" id="UP000434223"/>
    </source>
</evidence>
<dbReference type="InterPro" id="IPR000577">
    <property type="entry name" value="Carb_kinase_FGGY"/>
</dbReference>
<dbReference type="Pfam" id="PF00370">
    <property type="entry name" value="FGGY_N"/>
    <property type="match status" value="1"/>
</dbReference>
<feature type="domain" description="Carbohydrate kinase FGGY C-terminal" evidence="8">
    <location>
        <begin position="256"/>
        <end position="446"/>
    </location>
</feature>
<evidence type="ECO:0000256" key="2">
    <source>
        <dbReference type="ARBA" id="ARBA00022679"/>
    </source>
</evidence>
<dbReference type="InterPro" id="IPR050406">
    <property type="entry name" value="FGGY_Carb_Kinase"/>
</dbReference>
<dbReference type="InterPro" id="IPR043129">
    <property type="entry name" value="ATPase_NBD"/>
</dbReference>
<evidence type="ECO:0000313" key="9">
    <source>
        <dbReference type="EMBL" id="MUB61955.1"/>
    </source>
</evidence>
<evidence type="ECO:0000256" key="3">
    <source>
        <dbReference type="ARBA" id="ARBA00022741"/>
    </source>
</evidence>
<protein>
    <submittedName>
        <fullName evidence="9">Rhamnulokinase</fullName>
    </submittedName>
</protein>
<evidence type="ECO:0000256" key="1">
    <source>
        <dbReference type="ARBA" id="ARBA00009156"/>
    </source>
</evidence>
<evidence type="ECO:0000256" key="4">
    <source>
        <dbReference type="ARBA" id="ARBA00022777"/>
    </source>
</evidence>
<dbReference type="PANTHER" id="PTHR43095">
    <property type="entry name" value="SUGAR KINASE"/>
    <property type="match status" value="1"/>
</dbReference>
<feature type="domain" description="Carbohydrate kinase FGGY N-terminal" evidence="7">
    <location>
        <begin position="6"/>
        <end position="244"/>
    </location>
</feature>
<dbReference type="RefSeq" id="WP_055652053.1">
    <property type="nucleotide sequence ID" value="NZ_CZAZ01000044.1"/>
</dbReference>
<dbReference type="Proteomes" id="UP000434223">
    <property type="component" value="Unassembled WGS sequence"/>
</dbReference>
<dbReference type="EMBL" id="WNME01000001">
    <property type="protein sequence ID" value="MUB61955.1"/>
    <property type="molecule type" value="Genomic_DNA"/>
</dbReference>